<keyword evidence="2" id="KW-1185">Reference proteome</keyword>
<dbReference type="Proteomes" id="UP001597512">
    <property type="component" value="Unassembled WGS sequence"/>
</dbReference>
<proteinExistence type="predicted"/>
<accession>A0ABW6AM19</accession>
<protein>
    <submittedName>
        <fullName evidence="1">Uncharacterized protein</fullName>
    </submittedName>
</protein>
<evidence type="ECO:0000313" key="2">
    <source>
        <dbReference type="Proteomes" id="UP001597512"/>
    </source>
</evidence>
<dbReference type="EMBL" id="JBHUOM010000023">
    <property type="protein sequence ID" value="MFD2936302.1"/>
    <property type="molecule type" value="Genomic_DNA"/>
</dbReference>
<gene>
    <name evidence="1" type="ORF">ACFS25_21150</name>
</gene>
<organism evidence="1 2">
    <name type="scientific">Spirosoma flavum</name>
    <dbReference type="NCBI Taxonomy" id="2048557"/>
    <lineage>
        <taxon>Bacteria</taxon>
        <taxon>Pseudomonadati</taxon>
        <taxon>Bacteroidota</taxon>
        <taxon>Cytophagia</taxon>
        <taxon>Cytophagales</taxon>
        <taxon>Cytophagaceae</taxon>
        <taxon>Spirosoma</taxon>
    </lineage>
</organism>
<name>A0ABW6AM19_9BACT</name>
<evidence type="ECO:0000313" key="1">
    <source>
        <dbReference type="EMBL" id="MFD2936302.1"/>
    </source>
</evidence>
<comment type="caution">
    <text evidence="1">The sequence shown here is derived from an EMBL/GenBank/DDBJ whole genome shotgun (WGS) entry which is preliminary data.</text>
</comment>
<reference evidence="2" key="1">
    <citation type="journal article" date="2019" name="Int. J. Syst. Evol. Microbiol.">
        <title>The Global Catalogue of Microorganisms (GCM) 10K type strain sequencing project: providing services to taxonomists for standard genome sequencing and annotation.</title>
        <authorList>
            <consortium name="The Broad Institute Genomics Platform"/>
            <consortium name="The Broad Institute Genome Sequencing Center for Infectious Disease"/>
            <person name="Wu L."/>
            <person name="Ma J."/>
        </authorList>
    </citation>
    <scope>NUCLEOTIDE SEQUENCE [LARGE SCALE GENOMIC DNA]</scope>
    <source>
        <strain evidence="2">KCTC 52490</strain>
    </source>
</reference>
<dbReference type="RefSeq" id="WP_381504979.1">
    <property type="nucleotide sequence ID" value="NZ_JBHUOM010000023.1"/>
</dbReference>
<sequence>MKRYLLISFFFLSTLVGFAQGALKVYRVGDQIVLDGPGGQTSYPSSSIAVRGFGSSIYILQDNVPLFQLAPAQFQTQSGVPYGSTVPLAMTAYLLNVPGLGGGSGGVAGVSSVNGQSGVVNLTIPTVPTNLSSFTNDLNLLNSSQVNSAINVVTGPLATSITQHTADLAARLLTTTYTANRTTDQAATTAAQNTANAAVPTATYNSNRTTDQAATSAAQTTANAALPTATYNTNRATDQAATTAAQNTANAAVSTTTYNTNRTTDQATVAGKAPLASPAFTGVPTVPTATSGTNTSQAASTSFVQGAIAGVGVNLTIDSTNFLGDFSSASPLRIRPSLLALYQPLLTTGNATQYRKGDNTLGTLLTDVRAAFTGSANIIVSPSGVLSYTTNVGDPLYIGAGVNYIGGNAASIQFQRAGSTFMEATAGGTYMKGPTYNFQSAVVIQSAAGISNFQSNTNLGIGTGATASISTLNVLGSISSSIVSVTANYTASETDNTIAIDASSGVKTIALLTAAGRIGRVYEFVRVDAGTNAITIDPAGSETIKGAATLNVTNGMIIKALTATSWVVISSY</sequence>